<name>A0A914I7C3_GLORO</name>
<evidence type="ECO:0000313" key="2">
    <source>
        <dbReference type="WBParaSite" id="Gr19_v10_g73.t1"/>
    </source>
</evidence>
<dbReference type="AlphaFoldDB" id="A0A914I7C3"/>
<protein>
    <submittedName>
        <fullName evidence="2">Uncharacterized protein</fullName>
    </submittedName>
</protein>
<accession>A0A914I7C3</accession>
<proteinExistence type="predicted"/>
<dbReference type="WBParaSite" id="Gr19_v10_g73.t1">
    <property type="protein sequence ID" value="Gr19_v10_g73.t1"/>
    <property type="gene ID" value="Gr19_v10_g73"/>
</dbReference>
<sequence length="83" mass="9736">MMDCLSTPRPRCNRRRRQQIVHGSSHTGVLSFGTFGARGAEGEEERVCSAKRWVIQRYLELKQQQQKQHLLKSEHQRRSDDQS</sequence>
<evidence type="ECO:0000313" key="1">
    <source>
        <dbReference type="Proteomes" id="UP000887572"/>
    </source>
</evidence>
<organism evidence="1 2">
    <name type="scientific">Globodera rostochiensis</name>
    <name type="common">Golden nematode worm</name>
    <name type="synonym">Heterodera rostochiensis</name>
    <dbReference type="NCBI Taxonomy" id="31243"/>
    <lineage>
        <taxon>Eukaryota</taxon>
        <taxon>Metazoa</taxon>
        <taxon>Ecdysozoa</taxon>
        <taxon>Nematoda</taxon>
        <taxon>Chromadorea</taxon>
        <taxon>Rhabditida</taxon>
        <taxon>Tylenchina</taxon>
        <taxon>Tylenchomorpha</taxon>
        <taxon>Tylenchoidea</taxon>
        <taxon>Heteroderidae</taxon>
        <taxon>Heteroderinae</taxon>
        <taxon>Globodera</taxon>
    </lineage>
</organism>
<dbReference type="Proteomes" id="UP000887572">
    <property type="component" value="Unplaced"/>
</dbReference>
<reference evidence="2" key="1">
    <citation type="submission" date="2022-11" db="UniProtKB">
        <authorList>
            <consortium name="WormBaseParasite"/>
        </authorList>
    </citation>
    <scope>IDENTIFICATION</scope>
</reference>
<keyword evidence="1" id="KW-1185">Reference proteome</keyword>